<proteinExistence type="predicted"/>
<gene>
    <name evidence="1" type="ORF">LCGC14_1981410</name>
</gene>
<protein>
    <submittedName>
        <fullName evidence="1">Uncharacterized protein</fullName>
    </submittedName>
</protein>
<name>A0A0F9FX29_9ZZZZ</name>
<feature type="non-terminal residue" evidence="1">
    <location>
        <position position="1"/>
    </location>
</feature>
<dbReference type="AlphaFoldDB" id="A0A0F9FX29"/>
<comment type="caution">
    <text evidence="1">The sequence shown here is derived from an EMBL/GenBank/DDBJ whole genome shotgun (WGS) entry which is preliminary data.</text>
</comment>
<evidence type="ECO:0000313" key="1">
    <source>
        <dbReference type="EMBL" id="KKL82771.1"/>
    </source>
</evidence>
<reference evidence="1" key="1">
    <citation type="journal article" date="2015" name="Nature">
        <title>Complex archaea that bridge the gap between prokaryotes and eukaryotes.</title>
        <authorList>
            <person name="Spang A."/>
            <person name="Saw J.H."/>
            <person name="Jorgensen S.L."/>
            <person name="Zaremba-Niedzwiedzka K."/>
            <person name="Martijn J."/>
            <person name="Lind A.E."/>
            <person name="van Eijk R."/>
            <person name="Schleper C."/>
            <person name="Guy L."/>
            <person name="Ettema T.J."/>
        </authorList>
    </citation>
    <scope>NUCLEOTIDE SEQUENCE</scope>
</reference>
<accession>A0A0F9FX29</accession>
<sequence>TATGIDMAPFLGFIGPSYTLRSVSVDAQKSLNLFPELNELGTGKHREIAALVSTPGLTRIATLEGPGRGLYAAGNGRLFAVSGSKFYEITITAALEYGTLSSTTGQVGMADNGIDLLIVDGVKGYVFTFATNTFAEITDPDFPTASFCAFMDQYLIVNEVGTRKFWLSALADATDWDGLDFATKEGATDELLTLLVDHRELWLFGRTSTEVYFDSGASDFPFERREFLEHGTAAAETPKKMDNSVFWLERDVNGKHIVFRADGYQPRRVSTHAVETAIDTYGDTSGATSYTYMSGGHSFYVLNFPNASTTWALDVSTSLWSERQSFKTGGGFGRHRAQNHAFAGGRHIVDDYEDGRLYELKDDVYTDDGNPIIRQRRSPHLSANGKRIFYNSFQLDMEVGRGLSSGQGSDPKIMFRYSDDGGHTWSNEKWASAGKQGKFKHRAIWRRLGSSRDRIFEVTISDPIPVTLISALLDVEGARH</sequence>
<dbReference type="EMBL" id="LAZR01022180">
    <property type="protein sequence ID" value="KKL82771.1"/>
    <property type="molecule type" value="Genomic_DNA"/>
</dbReference>
<organism evidence="1">
    <name type="scientific">marine sediment metagenome</name>
    <dbReference type="NCBI Taxonomy" id="412755"/>
    <lineage>
        <taxon>unclassified sequences</taxon>
        <taxon>metagenomes</taxon>
        <taxon>ecological metagenomes</taxon>
    </lineage>
</organism>